<dbReference type="GO" id="GO:0005874">
    <property type="term" value="C:microtubule"/>
    <property type="evidence" value="ECO:0007669"/>
    <property type="project" value="InterPro"/>
</dbReference>
<feature type="compositionally biased region" description="Basic and acidic residues" evidence="1">
    <location>
        <begin position="1189"/>
        <end position="1207"/>
    </location>
</feature>
<feature type="region of interest" description="Disordered" evidence="1">
    <location>
        <begin position="529"/>
        <end position="874"/>
    </location>
</feature>
<dbReference type="InterPro" id="IPR058191">
    <property type="entry name" value="CSPP1_C"/>
</dbReference>
<feature type="compositionally biased region" description="Basic and acidic residues" evidence="1">
    <location>
        <begin position="108"/>
        <end position="124"/>
    </location>
</feature>
<feature type="compositionally biased region" description="Basic and acidic residues" evidence="1">
    <location>
        <begin position="708"/>
        <end position="822"/>
    </location>
</feature>
<comment type="caution">
    <text evidence="3">The sequence shown here is derived from an EMBL/GenBank/DDBJ whole genome shotgun (WGS) entry which is preliminary data.</text>
</comment>
<organism evidence="3 4">
    <name type="scientific">Anguilla anguilla</name>
    <name type="common">European freshwater eel</name>
    <name type="synonym">Muraena anguilla</name>
    <dbReference type="NCBI Taxonomy" id="7936"/>
    <lineage>
        <taxon>Eukaryota</taxon>
        <taxon>Metazoa</taxon>
        <taxon>Chordata</taxon>
        <taxon>Craniata</taxon>
        <taxon>Vertebrata</taxon>
        <taxon>Euteleostomi</taxon>
        <taxon>Actinopterygii</taxon>
        <taxon>Neopterygii</taxon>
        <taxon>Teleostei</taxon>
        <taxon>Anguilliformes</taxon>
        <taxon>Anguillidae</taxon>
        <taxon>Anguilla</taxon>
    </lineage>
</organism>
<feature type="compositionally biased region" description="Basic and acidic residues" evidence="1">
    <location>
        <begin position="204"/>
        <end position="218"/>
    </location>
</feature>
<feature type="compositionally biased region" description="Basic and acidic residues" evidence="1">
    <location>
        <begin position="582"/>
        <end position="612"/>
    </location>
</feature>
<feature type="region of interest" description="Disordered" evidence="1">
    <location>
        <begin position="418"/>
        <end position="475"/>
    </location>
</feature>
<feature type="compositionally biased region" description="Basic and acidic residues" evidence="1">
    <location>
        <begin position="145"/>
        <end position="162"/>
    </location>
</feature>
<dbReference type="GO" id="GO:0032467">
    <property type="term" value="P:positive regulation of cytokinesis"/>
    <property type="evidence" value="ECO:0007669"/>
    <property type="project" value="InterPro"/>
</dbReference>
<dbReference type="EMBL" id="JAFIRN010000004">
    <property type="protein sequence ID" value="KAG5850221.1"/>
    <property type="molecule type" value="Genomic_DNA"/>
</dbReference>
<feature type="domain" description="Centrosome and spindle pole-associated protein 1 C-terminal" evidence="2">
    <location>
        <begin position="960"/>
        <end position="1014"/>
    </location>
</feature>
<dbReference type="AlphaFoldDB" id="A0A9D3MLQ8"/>
<feature type="region of interest" description="Disordered" evidence="1">
    <location>
        <begin position="1057"/>
        <end position="1218"/>
    </location>
</feature>
<protein>
    <recommendedName>
        <fullName evidence="2">Centrosome and spindle pole-associated protein 1 C-terminal domain-containing protein</fullName>
    </recommendedName>
</protein>
<feature type="compositionally biased region" description="Basic and acidic residues" evidence="1">
    <location>
        <begin position="896"/>
        <end position="920"/>
    </location>
</feature>
<feature type="compositionally biased region" description="Polar residues" evidence="1">
    <location>
        <begin position="847"/>
        <end position="859"/>
    </location>
</feature>
<evidence type="ECO:0000313" key="4">
    <source>
        <dbReference type="Proteomes" id="UP001044222"/>
    </source>
</evidence>
<gene>
    <name evidence="3" type="ORF">ANANG_G00079940</name>
</gene>
<feature type="compositionally biased region" description="Basic and acidic residues" evidence="1">
    <location>
        <begin position="174"/>
        <end position="184"/>
    </location>
</feature>
<evidence type="ECO:0000313" key="3">
    <source>
        <dbReference type="EMBL" id="KAG5850221.1"/>
    </source>
</evidence>
<feature type="compositionally biased region" description="Low complexity" evidence="1">
    <location>
        <begin position="1109"/>
        <end position="1123"/>
    </location>
</feature>
<feature type="region of interest" description="Disordered" evidence="1">
    <location>
        <begin position="896"/>
        <end position="930"/>
    </location>
</feature>
<dbReference type="GO" id="GO:0000922">
    <property type="term" value="C:spindle pole"/>
    <property type="evidence" value="ECO:0007669"/>
    <property type="project" value="InterPro"/>
</dbReference>
<evidence type="ECO:0000259" key="2">
    <source>
        <dbReference type="Pfam" id="PF24578"/>
    </source>
</evidence>
<dbReference type="Proteomes" id="UP001044222">
    <property type="component" value="Unassembled WGS sequence"/>
</dbReference>
<sequence>MDALHNFPEDERVEKVTLDQDPPYMEIRTTVDGPPNAGWKETGPLSKWSSAQKVEPSYGLSLPLGEDYEKKKQRLQQELRLDYRRYMAQKKDMKSVESGSQALSLPIAERRSAKDRLRNERNEEYNQFLRGQKQGRFPQNSGLQEQHRPGEHHTIPRARPEVPKLPPVHSAPAPRERLPSRRDAATLTETGMGTQTRQRRGRRRWGEGPDPPGRRVDYDSQQDYSEDELDFVDRRPRRIREPEYTERRGHRLYHRPDREVPRLRERAVDDSDDYPEMGHYVQRPRNDRVHWERRKVEAPPVYEDDYREKIQRTLSAAPNPKLQNLQPAQASERARSVSTKDRAEFATGLMIGAADADLAAQARKERYRRELLEQMAEQQKNKRKEKELELRVAATGAIDPEKMPDRIKQFGAVTREYEGKRRDVPHRPGGAWTRWGPSRRGGGAPVPSYGSLAGSGAAGQGGAAPPNPDFHRSLSGTLGEIIAPRITGVPPPPAPTLADAYRTPYDEAYYYYGARNPLDPSLAYYGPAAGGLPPGAFRSQPPGAPQSHTSQTGAAPTGAGVGVFPTERPKQTKESMLSYQEALKKQMQERQERKKQEKEEKERFEAQLEAEMRAYNPWGKGGGGAPLRDSRGNLITDLNQMHKVNEEAYLNPDSRGKKAGSVGRSLQVPRGEDRAPSPHRISGFSYAQAPAFPRGNASADLPTPQQIHEQDKYRDYLKQQIEEKRQKEAEERERFRLEEEREEKRLAEQRARIQREYEEEQERKRSKEREQNAQNEEQIRLLKERRKEEERKKREEEERENDLLRQQTEREKERVQLEEMPREPSPPIPAVQKRLASQLKSRPLSVDSRQSSTTLSERSMSVPPSPPVPARKNQLRATVEQPGVIGELSALRKQLRSEQRRLDRELQQTERDREREREGLDSPVSTRRREQAQVDVFEMARLRLQAPVRRNSKMAAGPINLQNIRDFNRLKYRGDESREEVRQTYPDPPVDDRSLELQQQALLREQQRRINRMKRREAAEYLDLAPQAYPARDVRKSSAGNLLRESLLESESAFIDSSGDTFPALTDRQAKPGPRARPPSATEWERAAKRPDYERERAPSESPAEPVGLTDSRSLRSADSLSLEQLQRSNQRRMQRLEEVGSRASTAGDASSDDRDSFQRSATPLDPERRCSVQTFATEPWMRPGTSESLKRFMEGRGHREAHRWEAPDWEGPSSYRG</sequence>
<dbReference type="InterPro" id="IPR026708">
    <property type="entry name" value="CSPP1"/>
</dbReference>
<proteinExistence type="predicted"/>
<feature type="region of interest" description="Disordered" evidence="1">
    <location>
        <begin position="1"/>
        <end position="50"/>
    </location>
</feature>
<accession>A0A9D3MLQ8</accession>
<feature type="region of interest" description="Disordered" evidence="1">
    <location>
        <begin position="90"/>
        <end position="233"/>
    </location>
</feature>
<keyword evidence="4" id="KW-1185">Reference proteome</keyword>
<dbReference type="PANTHER" id="PTHR21616">
    <property type="entry name" value="CENTROSOME SPINDLE POLE ASSOCIATED PROTEIN"/>
    <property type="match status" value="1"/>
</dbReference>
<feature type="compositionally biased region" description="Basic and acidic residues" evidence="1">
    <location>
        <begin position="1083"/>
        <end position="1099"/>
    </location>
</feature>
<feature type="compositionally biased region" description="Basic and acidic residues" evidence="1">
    <location>
        <begin position="7"/>
        <end position="18"/>
    </location>
</feature>
<dbReference type="GO" id="GO:0005813">
    <property type="term" value="C:centrosome"/>
    <property type="evidence" value="ECO:0007669"/>
    <property type="project" value="InterPro"/>
</dbReference>
<evidence type="ECO:0000256" key="1">
    <source>
        <dbReference type="SAM" id="MobiDB-lite"/>
    </source>
</evidence>
<dbReference type="PANTHER" id="PTHR21616:SF2">
    <property type="entry name" value="CENTROSOME AND SPINDLE POLE-ASSOCIATED PROTEIN 1"/>
    <property type="match status" value="1"/>
</dbReference>
<reference evidence="3" key="1">
    <citation type="submission" date="2021-01" db="EMBL/GenBank/DDBJ databases">
        <title>A chromosome-scale assembly of European eel, Anguilla anguilla.</title>
        <authorList>
            <person name="Henkel C."/>
            <person name="Jong-Raadsen S.A."/>
            <person name="Dufour S."/>
            <person name="Weltzien F.-A."/>
            <person name="Palstra A.P."/>
            <person name="Pelster B."/>
            <person name="Spaink H.P."/>
            <person name="Van Den Thillart G.E."/>
            <person name="Jansen H."/>
            <person name="Zahm M."/>
            <person name="Klopp C."/>
            <person name="Cedric C."/>
            <person name="Louis A."/>
            <person name="Berthelot C."/>
            <person name="Parey E."/>
            <person name="Roest Crollius H."/>
            <person name="Montfort J."/>
            <person name="Robinson-Rechavi M."/>
            <person name="Bucao C."/>
            <person name="Bouchez O."/>
            <person name="Gislard M."/>
            <person name="Lluch J."/>
            <person name="Milhes M."/>
            <person name="Lampietro C."/>
            <person name="Lopez Roques C."/>
            <person name="Donnadieu C."/>
            <person name="Braasch I."/>
            <person name="Desvignes T."/>
            <person name="Postlethwait J."/>
            <person name="Bobe J."/>
            <person name="Guiguen Y."/>
            <person name="Dirks R."/>
        </authorList>
    </citation>
    <scope>NUCLEOTIDE SEQUENCE</scope>
    <source>
        <strain evidence="3">Tag_6206</strain>
        <tissue evidence="3">Liver</tissue>
    </source>
</reference>
<dbReference type="Pfam" id="PF24578">
    <property type="entry name" value="CSPP1_C"/>
    <property type="match status" value="1"/>
</dbReference>
<name>A0A9D3MLQ8_ANGAN</name>